<name>A0A2K0TAN0_9HYPO</name>
<evidence type="ECO:0000256" key="4">
    <source>
        <dbReference type="ARBA" id="ARBA00023125"/>
    </source>
</evidence>
<feature type="compositionally biased region" description="Low complexity" evidence="7">
    <location>
        <begin position="71"/>
        <end position="89"/>
    </location>
</feature>
<evidence type="ECO:0000256" key="3">
    <source>
        <dbReference type="ARBA" id="ARBA00023015"/>
    </source>
</evidence>
<evidence type="ECO:0000256" key="5">
    <source>
        <dbReference type="ARBA" id="ARBA00023163"/>
    </source>
</evidence>
<comment type="caution">
    <text evidence="8">The sequence shown here is derived from an EMBL/GenBank/DDBJ whole genome shotgun (WGS) entry which is preliminary data.</text>
</comment>
<feature type="region of interest" description="Disordered" evidence="7">
    <location>
        <begin position="367"/>
        <end position="403"/>
    </location>
</feature>
<dbReference type="InterPro" id="IPR001138">
    <property type="entry name" value="Zn2Cys6_DnaBD"/>
</dbReference>
<dbReference type="AlphaFoldDB" id="A0A2K0TAN0"/>
<proteinExistence type="predicted"/>
<feature type="compositionally biased region" description="Pro residues" evidence="7">
    <location>
        <begin position="90"/>
        <end position="105"/>
    </location>
</feature>
<feature type="region of interest" description="Disordered" evidence="7">
    <location>
        <begin position="1"/>
        <end position="147"/>
    </location>
</feature>
<reference evidence="8 9" key="1">
    <citation type="submission" date="2017-02" db="EMBL/GenBank/DDBJ databases">
        <title>Genomes of Trichoderma spp. with biocontrol activity.</title>
        <authorList>
            <person name="Gardiner D."/>
            <person name="Kazan K."/>
            <person name="Vos C."/>
            <person name="Harvey P."/>
        </authorList>
    </citation>
    <scope>NUCLEOTIDE SEQUENCE [LARGE SCALE GENOMIC DNA]</scope>
    <source>
        <strain evidence="8 9">A5MH</strain>
    </source>
</reference>
<accession>A0A2K0TAN0</accession>
<dbReference type="PANTHER" id="PTHR36206:SF13">
    <property type="entry name" value="TRANSCRIPTIONAL REGULATORY PROTEIN MOC3"/>
    <property type="match status" value="1"/>
</dbReference>
<evidence type="ECO:0000256" key="7">
    <source>
        <dbReference type="SAM" id="MobiDB-lite"/>
    </source>
</evidence>
<evidence type="ECO:0000256" key="6">
    <source>
        <dbReference type="ARBA" id="ARBA00023242"/>
    </source>
</evidence>
<dbReference type="EMBL" id="MTYH01000050">
    <property type="protein sequence ID" value="PNP42583.1"/>
    <property type="molecule type" value="Genomic_DNA"/>
</dbReference>
<sequence length="783" mass="85508">MVLSGGGGREGDESATASTIAPHPRSKPASPSRAASGELPITASTSSDPTPTAVAAPTPPLEEQKEEQKQEPQQQQQQQPQEPPQLSEEQPPPQNHEPQTQPPPSQQNGTGREAETNTATNTTATPESESDMASHRPPALHGLHAGYPTSSSASPIYASHAAGLPTTQYASYPAATAAAQPDAYRVSPVGTPQMSLPSMRTIDAMSQQSVPPIPHHSMSMAMSMPLTAVSAAPPYFASHSTPLPSNYGFSQDSLSRYPLPHDARLMNHRGPKKLRNFETRGAPINPPERETQRNRTTANLFFIPLASHRLPQRILSTLQSHRQWLATRFFSFFLALCIACDETHPTCNNCRKSKRECLGYDPIFRQQAGTPTGTSAQPVSSNLSQPSESSAVASAQPGSAVGQSPVQRLVNTYGSQSPMLPNVYAPSSNPSTPSITPSNYNPLSTPTSAPALSMKSDLGYSYSSNIDHTARSTASMSTNQLSLSGSDNSYLRAKKMRIDEIIDLLGPPAPAQQISHTEETFNEITKVYHEMYASGLSAFFETSWYYFTENGKMSFPKDANLIEHMATFLKILEGVRANDHAQMAYSGVLETRIVWELACTAYQMPDRATNSMRLNLPPDNDAIEARNRLQVVEALLCGDELLSNPLSPPVADADHHRVRQFDFWYSLAEFVRKRDNPNAPAVVKMREDILSRMRHLLDGRENRDVLYSIAVVRELAPDFDAGYATTIPQHLDETDPKNRLAVASKFILDESQVTGGTTNVVRRFSDIASRAFVNPGVNIARRV</sequence>
<keyword evidence="4" id="KW-0238">DNA-binding</keyword>
<keyword evidence="6" id="KW-0539">Nucleus</keyword>
<keyword evidence="3" id="KW-0805">Transcription regulation</keyword>
<dbReference type="GO" id="GO:0000981">
    <property type="term" value="F:DNA-binding transcription factor activity, RNA polymerase II-specific"/>
    <property type="evidence" value="ECO:0007669"/>
    <property type="project" value="InterPro"/>
</dbReference>
<gene>
    <name evidence="8" type="ORF">TGAMA5MH_05324</name>
</gene>
<evidence type="ECO:0008006" key="10">
    <source>
        <dbReference type="Google" id="ProtNLM"/>
    </source>
</evidence>
<dbReference type="CDD" id="cd00067">
    <property type="entry name" value="GAL4"/>
    <property type="match status" value="1"/>
</dbReference>
<dbReference type="GO" id="GO:0008270">
    <property type="term" value="F:zinc ion binding"/>
    <property type="evidence" value="ECO:0007669"/>
    <property type="project" value="InterPro"/>
</dbReference>
<keyword evidence="1" id="KW-0479">Metal-binding</keyword>
<dbReference type="PANTHER" id="PTHR36206">
    <property type="entry name" value="ASPERCRYPTIN BIOSYNTHESIS CLUSTER-SPECIFIC TRANSCRIPTION REGULATOR ATNN-RELATED"/>
    <property type="match status" value="1"/>
</dbReference>
<evidence type="ECO:0000256" key="2">
    <source>
        <dbReference type="ARBA" id="ARBA00022833"/>
    </source>
</evidence>
<dbReference type="OrthoDB" id="5375558at2759"/>
<evidence type="ECO:0000313" key="8">
    <source>
        <dbReference type="EMBL" id="PNP42583.1"/>
    </source>
</evidence>
<keyword evidence="5" id="KW-0804">Transcription</keyword>
<keyword evidence="2" id="KW-0862">Zinc</keyword>
<dbReference type="GO" id="GO:0003677">
    <property type="term" value="F:DNA binding"/>
    <property type="evidence" value="ECO:0007669"/>
    <property type="project" value="UniProtKB-KW"/>
</dbReference>
<organism evidence="8 9">
    <name type="scientific">Trichoderma gamsii</name>
    <dbReference type="NCBI Taxonomy" id="398673"/>
    <lineage>
        <taxon>Eukaryota</taxon>
        <taxon>Fungi</taxon>
        <taxon>Dikarya</taxon>
        <taxon>Ascomycota</taxon>
        <taxon>Pezizomycotina</taxon>
        <taxon>Sordariomycetes</taxon>
        <taxon>Hypocreomycetidae</taxon>
        <taxon>Hypocreales</taxon>
        <taxon>Hypocreaceae</taxon>
        <taxon>Trichoderma</taxon>
    </lineage>
</organism>
<dbReference type="InterPro" id="IPR052360">
    <property type="entry name" value="Transcr_Regulatory_Proteins"/>
</dbReference>
<protein>
    <recommendedName>
        <fullName evidence="10">Zn(2)-C6 fungal-type domain-containing protein</fullName>
    </recommendedName>
</protein>
<evidence type="ECO:0000313" key="9">
    <source>
        <dbReference type="Proteomes" id="UP000236546"/>
    </source>
</evidence>
<dbReference type="Proteomes" id="UP000236546">
    <property type="component" value="Unassembled WGS sequence"/>
</dbReference>
<feature type="compositionally biased region" description="Low complexity" evidence="7">
    <location>
        <begin position="116"/>
        <end position="125"/>
    </location>
</feature>
<feature type="compositionally biased region" description="Low complexity" evidence="7">
    <location>
        <begin position="21"/>
        <end position="56"/>
    </location>
</feature>
<evidence type="ECO:0000256" key="1">
    <source>
        <dbReference type="ARBA" id="ARBA00022723"/>
    </source>
</evidence>